<evidence type="ECO:0000313" key="5">
    <source>
        <dbReference type="Ensembl" id="ENSCUSP00005025986.1"/>
    </source>
</evidence>
<feature type="compositionally biased region" description="Basic and acidic residues" evidence="3">
    <location>
        <begin position="185"/>
        <end position="205"/>
    </location>
</feature>
<feature type="compositionally biased region" description="Basic and acidic residues" evidence="3">
    <location>
        <begin position="910"/>
        <end position="920"/>
    </location>
</feature>
<evidence type="ECO:0000256" key="2">
    <source>
        <dbReference type="SAM" id="Coils"/>
    </source>
</evidence>
<feature type="compositionally biased region" description="Pro residues" evidence="3">
    <location>
        <begin position="1330"/>
        <end position="1339"/>
    </location>
</feature>
<evidence type="ECO:0000256" key="1">
    <source>
        <dbReference type="PROSITE-ProRule" id="PRU00042"/>
    </source>
</evidence>
<feature type="region of interest" description="Disordered" evidence="3">
    <location>
        <begin position="155"/>
        <end position="332"/>
    </location>
</feature>
<feature type="region of interest" description="Disordered" evidence="3">
    <location>
        <begin position="1533"/>
        <end position="1555"/>
    </location>
</feature>
<feature type="region of interest" description="Disordered" evidence="3">
    <location>
        <begin position="122"/>
        <end position="142"/>
    </location>
</feature>
<feature type="region of interest" description="Disordered" evidence="3">
    <location>
        <begin position="1316"/>
        <end position="1378"/>
    </location>
</feature>
<keyword evidence="1" id="KW-0862">Zinc</keyword>
<dbReference type="InterPro" id="IPR013087">
    <property type="entry name" value="Znf_C2H2_type"/>
</dbReference>
<feature type="region of interest" description="Disordered" evidence="3">
    <location>
        <begin position="1093"/>
        <end position="1205"/>
    </location>
</feature>
<feature type="compositionally biased region" description="Polar residues" evidence="3">
    <location>
        <begin position="1638"/>
        <end position="1675"/>
    </location>
</feature>
<feature type="compositionally biased region" description="Polar residues" evidence="3">
    <location>
        <begin position="573"/>
        <end position="601"/>
    </location>
</feature>
<feature type="region of interest" description="Disordered" evidence="3">
    <location>
        <begin position="1940"/>
        <end position="1970"/>
    </location>
</feature>
<dbReference type="SUPFAM" id="SSF57667">
    <property type="entry name" value="beta-beta-alpha zinc fingers"/>
    <property type="match status" value="1"/>
</dbReference>
<dbReference type="InterPro" id="IPR036236">
    <property type="entry name" value="Znf_C2H2_sf"/>
</dbReference>
<feature type="compositionally biased region" description="Low complexity" evidence="3">
    <location>
        <begin position="1409"/>
        <end position="1419"/>
    </location>
</feature>
<protein>
    <submittedName>
        <fullName evidence="5">Zinc finger protein 318</fullName>
    </submittedName>
</protein>
<reference evidence="5" key="2">
    <citation type="submission" date="2025-08" db="UniProtKB">
        <authorList>
            <consortium name="Ensembl"/>
        </authorList>
    </citation>
    <scope>IDENTIFICATION</scope>
</reference>
<evidence type="ECO:0000256" key="3">
    <source>
        <dbReference type="SAM" id="MobiDB-lite"/>
    </source>
</evidence>
<dbReference type="PANTHER" id="PTHR15577:SF2">
    <property type="entry name" value="ZINC FINGER PROTEIN 318"/>
    <property type="match status" value="1"/>
</dbReference>
<feature type="compositionally biased region" description="Polar residues" evidence="3">
    <location>
        <begin position="272"/>
        <end position="281"/>
    </location>
</feature>
<name>A0A8C3Y8U5_CATUS</name>
<keyword evidence="6" id="KW-1185">Reference proteome</keyword>
<feature type="compositionally biased region" description="Basic residues" evidence="3">
    <location>
        <begin position="220"/>
        <end position="229"/>
    </location>
</feature>
<dbReference type="InterPro" id="IPR003604">
    <property type="entry name" value="Matrin/U1-like-C_Znf_C2H2"/>
</dbReference>
<proteinExistence type="predicted"/>
<organism evidence="5 6">
    <name type="scientific">Catharus ustulatus</name>
    <name type="common">Russet-backed thrush</name>
    <name type="synonym">Hylocichla ustulatus</name>
    <dbReference type="NCBI Taxonomy" id="91951"/>
    <lineage>
        <taxon>Eukaryota</taxon>
        <taxon>Metazoa</taxon>
        <taxon>Chordata</taxon>
        <taxon>Craniata</taxon>
        <taxon>Vertebrata</taxon>
        <taxon>Euteleostomi</taxon>
        <taxon>Archelosauria</taxon>
        <taxon>Archosauria</taxon>
        <taxon>Dinosauria</taxon>
        <taxon>Saurischia</taxon>
        <taxon>Theropoda</taxon>
        <taxon>Coelurosauria</taxon>
        <taxon>Aves</taxon>
        <taxon>Neognathae</taxon>
        <taxon>Neoaves</taxon>
        <taxon>Telluraves</taxon>
        <taxon>Australaves</taxon>
        <taxon>Passeriformes</taxon>
        <taxon>Turdidae</taxon>
        <taxon>Catharus</taxon>
    </lineage>
</organism>
<feature type="compositionally biased region" description="Basic and acidic residues" evidence="3">
    <location>
        <begin position="1174"/>
        <end position="1200"/>
    </location>
</feature>
<reference evidence="5" key="3">
    <citation type="submission" date="2025-09" db="UniProtKB">
        <authorList>
            <consortium name="Ensembl"/>
        </authorList>
    </citation>
    <scope>IDENTIFICATION</scope>
</reference>
<feature type="compositionally biased region" description="Basic and acidic residues" evidence="3">
    <location>
        <begin position="547"/>
        <end position="572"/>
    </location>
</feature>
<dbReference type="PANTHER" id="PTHR15577">
    <property type="entry name" value="ZINC FINGER CONTAINING PROTEIN"/>
    <property type="match status" value="1"/>
</dbReference>
<feature type="region of interest" description="Disordered" evidence="3">
    <location>
        <begin position="813"/>
        <end position="833"/>
    </location>
</feature>
<dbReference type="GO" id="GO:0005654">
    <property type="term" value="C:nucleoplasm"/>
    <property type="evidence" value="ECO:0007669"/>
    <property type="project" value="TreeGrafter"/>
</dbReference>
<feature type="region of interest" description="Disordered" evidence="3">
    <location>
        <begin position="538"/>
        <end position="639"/>
    </location>
</feature>
<feature type="region of interest" description="Disordered" evidence="3">
    <location>
        <begin position="83"/>
        <end position="109"/>
    </location>
</feature>
<feature type="compositionally biased region" description="Basic and acidic residues" evidence="3">
    <location>
        <begin position="1141"/>
        <end position="1162"/>
    </location>
</feature>
<accession>A0A8C3Y8U5</accession>
<feature type="compositionally biased region" description="Pro residues" evidence="3">
    <location>
        <begin position="628"/>
        <end position="639"/>
    </location>
</feature>
<feature type="domain" description="C2H2-type" evidence="4">
    <location>
        <begin position="1022"/>
        <end position="1049"/>
    </location>
</feature>
<keyword evidence="1" id="KW-0863">Zinc-finger</keyword>
<dbReference type="PROSITE" id="PS00028">
    <property type="entry name" value="ZINC_FINGER_C2H2_1"/>
    <property type="match status" value="1"/>
</dbReference>
<feature type="compositionally biased region" description="Basic and acidic residues" evidence="3">
    <location>
        <begin position="155"/>
        <end position="178"/>
    </location>
</feature>
<dbReference type="PROSITE" id="PS50157">
    <property type="entry name" value="ZINC_FINGER_C2H2_2"/>
    <property type="match status" value="1"/>
</dbReference>
<feature type="coiled-coil region" evidence="2">
    <location>
        <begin position="762"/>
        <end position="799"/>
    </location>
</feature>
<dbReference type="SMART" id="SM00451">
    <property type="entry name" value="ZnF_U1"/>
    <property type="match status" value="2"/>
</dbReference>
<feature type="compositionally biased region" description="Basic and acidic residues" evidence="3">
    <location>
        <begin position="395"/>
        <end position="418"/>
    </location>
</feature>
<dbReference type="Ensembl" id="ENSCUST00005026910.1">
    <property type="protein sequence ID" value="ENSCUSP00005025986.1"/>
    <property type="gene ID" value="ENSCUSG00005016130.1"/>
</dbReference>
<feature type="compositionally biased region" description="Polar residues" evidence="3">
    <location>
        <begin position="1119"/>
        <end position="1129"/>
    </location>
</feature>
<feature type="compositionally biased region" description="Basic and acidic residues" evidence="3">
    <location>
        <begin position="122"/>
        <end position="131"/>
    </location>
</feature>
<keyword evidence="1" id="KW-0479">Metal-binding</keyword>
<keyword evidence="2" id="KW-0175">Coiled coil</keyword>
<evidence type="ECO:0000313" key="6">
    <source>
        <dbReference type="Proteomes" id="UP000694563"/>
    </source>
</evidence>
<feature type="region of interest" description="Disordered" evidence="3">
    <location>
        <begin position="395"/>
        <end position="423"/>
    </location>
</feature>
<feature type="compositionally biased region" description="Basic and acidic residues" evidence="3">
    <location>
        <begin position="239"/>
        <end position="261"/>
    </location>
</feature>
<dbReference type="GO" id="GO:0003676">
    <property type="term" value="F:nucleic acid binding"/>
    <property type="evidence" value="ECO:0007669"/>
    <property type="project" value="InterPro"/>
</dbReference>
<dbReference type="GO" id="GO:0045893">
    <property type="term" value="P:positive regulation of DNA-templated transcription"/>
    <property type="evidence" value="ECO:0007669"/>
    <property type="project" value="TreeGrafter"/>
</dbReference>
<reference evidence="5" key="1">
    <citation type="submission" date="2020-10" db="EMBL/GenBank/DDBJ databases">
        <title>Catharus ustulatus (Swainson's thrush) genome, bCatUst1, primary haplotype v2.</title>
        <authorList>
            <person name="Delmore K."/>
            <person name="Vafadar M."/>
            <person name="Formenti G."/>
            <person name="Chow W."/>
            <person name="Pelan S."/>
            <person name="Howe K."/>
            <person name="Rhie A."/>
            <person name="Mountcastle J."/>
            <person name="Haase B."/>
            <person name="Fedrigo O."/>
            <person name="Jarvis E.D."/>
        </authorList>
    </citation>
    <scope>NUCLEOTIDE SEQUENCE [LARGE SCALE GENOMIC DNA]</scope>
</reference>
<dbReference type="GO" id="GO:0008270">
    <property type="term" value="F:zinc ion binding"/>
    <property type="evidence" value="ECO:0007669"/>
    <property type="project" value="UniProtKB-KW"/>
</dbReference>
<feature type="compositionally biased region" description="Basic and acidic residues" evidence="3">
    <location>
        <begin position="879"/>
        <end position="903"/>
    </location>
</feature>
<dbReference type="Proteomes" id="UP000694563">
    <property type="component" value="Chromosome 3"/>
</dbReference>
<feature type="region of interest" description="Disordered" evidence="3">
    <location>
        <begin position="460"/>
        <end position="500"/>
    </location>
</feature>
<dbReference type="GO" id="GO:0045892">
    <property type="term" value="P:negative regulation of DNA-templated transcription"/>
    <property type="evidence" value="ECO:0007669"/>
    <property type="project" value="TreeGrafter"/>
</dbReference>
<feature type="region of interest" description="Disordered" evidence="3">
    <location>
        <begin position="1638"/>
        <end position="1698"/>
    </location>
</feature>
<evidence type="ECO:0000259" key="4">
    <source>
        <dbReference type="PROSITE" id="PS50157"/>
    </source>
</evidence>
<sequence>MCLSAESSMKLLKLLKTSLLGKSLFTLVYTLVHVVTKVVKGQKSRHFIKKFLALRRSPSLRSESSLEHSLRITVGNDRYCTGTPERRRLPDRLGSPIDNLSDRDDMADGPIFTRGLTCPRGLERYPAHEDQPSSPFIPRHDEDYRNRDVFLHRSDYSPHYGRREELPRGSDRDGDKLRRSPYPLRAEERGREIKRPRYEKDEKMHGVSGEHQGFSSGTRNYRRRSRSRSRSLSPSYLNEEFRELDRARRKREEEERSRNLNHDVSGIAIPGLTNTLQTSEPRYTYRPEEIPPMPKKSILKKRVEMEAESGFSSSPAPSKDLPLSSQSSLPQSNNIAPFASEVESFLKRFNKGCLVESANQELCEDLYEWNPLSGPPKDQTLTFEEKFGNFLSHKEKVEPKSEPTDRHSDFLLPHERASQDGSGFSRILGMMADSVSAQEKRRRSFPDIEDEEKFLYGDEDEETKMESLPIEKPPESCGNEMIIQKMSPPPSPAPAVKTDPLEEPNAEYAKIHDLLKTIGLDIGVAEIGKLAVRTQERLHGKKLASRSPDRRSSETRRLDAWELRRSRSDTRSPESGQQRSASPPGSFQQSKDLSSLQTSEYAKNKPVGQEIPPHMPEQPLPSVSLIPAIPPTPSLPPTPTSVAQYQIPNYSHYTAAQMPQNYPPPTMAPPGYDAYGHYMAYAAPGWPMYPPAQQPNPTLPEAHGLLTMAMSANPTRPNLRVIETVSLGKDVPDVKRDGSVLVQVPTTPSHSKAPLRLSSHPLKNTTERISDEKNRAAQKQKVIEEREKLKNDREARQKKLYYLKTELDRLRKQQGEMLRKKRREKDGHKDPLLVEVNRLQENIMKEIAELHKESDAADKKQSELDKVAQILGINIFEKPRKPSVETKDSSEKSSKSENAKGVEKTSSSNKESKTTNEKSRGRSPKPAESSSQSSKHPFQLANIYEYYDAGNHWCKDCNTICGTMFDFFTHMHNKKHRQTLDPYNRPWASKTQSETKQDSIKRIDKITVPAKGSEFLIPITGYYCQLCHEFFGDQISAEQHVKSHPHNEKYKKYIDENPLYEERRNLDRQAGLAVVLETERRRQNELKRKLVEKQKEEKDEKTPKIIKKEEVKSIPESGEGNNETQGKTDSSGRKMGITVKLKKEEKTEEKKEEKKEESKKESPNQTSFGKFSWKKTEREDKTPGAVPKEENTEGNKEENKCQSVKSHIKPIEIKLSGKTVIPHASPWIPVVSTPTPTKILPNLPVPTMIFRKSNTATVSKPPPLNTFLSIKSSGTTTKPLPVVKETSADLLLPPDIISKAFGGEEVILKGSEEDLKAAEKNESSQTVDKLPPPRPPPAIQPAAVIPADEVAPGVSESEQTMLATPVRPPPPSTAFSEQAKKIEKRNSCLATANAKDLYDIFYSSGGKASADSKLASSALPNGENPNITKSADLPANHRTNSSSSSLKEDSENVDSSQCNNQVTGSLVPVENQAEMNKKSLQPHLSEMLVTELPEKNPVSGIQMPAEIGLVDTGGGEQSGSMEFCHLQKTEVQEKVGQEDGNKTPVTNTNFPGTLEKDTKTKDWEIKAVKPKHSLHPKTLLPETQNEIQSLGNSHLVEEKLNDNCRTHSETDSPDLNWGTSRVPQKCNGKEQVVTTHSGSGWVLSNTPNPEIKSGSNEVNASELTEGQTETRSTLLKAQEKVQPKTSGHKVLDNQTQKQGDERLVNTCSNIVELRSSLELVAENEEKSLGYTGSDARLDNFLLKRPSEDVKHMKTPSQKAELDMKSTDFSLGDSKVKHERFSILSAGLSKENTEEVTKLENTASIRLESSKLKKLDIERTANETEITDFATLNSGSCEDKICTRISQKPMLQPGSQTSNSDTTEVVMPVLEMQGISPTSEILVQVKESKGGAGEMLSLSCDRGSTEGQASGCVETLMPGLKETHGRVGGSGGKGMCTIQSKKTEQTEAPDNSLQATMNSVITESIAESPVG</sequence>
<feature type="region of interest" description="Disordered" evidence="3">
    <location>
        <begin position="879"/>
        <end position="935"/>
    </location>
</feature>
<feature type="compositionally biased region" description="Basic and acidic residues" evidence="3">
    <location>
        <begin position="813"/>
        <end position="832"/>
    </location>
</feature>
<feature type="compositionally biased region" description="Polar residues" evidence="3">
    <location>
        <begin position="1945"/>
        <end position="1961"/>
    </location>
</feature>
<gene>
    <name evidence="5" type="primary">ZNF318</name>
</gene>
<feature type="compositionally biased region" description="Basic and acidic residues" evidence="3">
    <location>
        <begin position="1093"/>
        <end position="1113"/>
    </location>
</feature>
<feature type="compositionally biased region" description="Low complexity" evidence="3">
    <location>
        <begin position="321"/>
        <end position="332"/>
    </location>
</feature>
<dbReference type="InterPro" id="IPR055309">
    <property type="entry name" value="Znf318-like"/>
</dbReference>
<feature type="region of interest" description="Disordered" evidence="3">
    <location>
        <begin position="1409"/>
        <end position="1461"/>
    </location>
</feature>